<comment type="caution">
    <text evidence="2">The sequence shown here is derived from an EMBL/GenBank/DDBJ whole genome shotgun (WGS) entry which is preliminary data.</text>
</comment>
<organism evidence="2 3">
    <name type="scientific">Microvirga splendida</name>
    <dbReference type="NCBI Taxonomy" id="2795727"/>
    <lineage>
        <taxon>Bacteria</taxon>
        <taxon>Pseudomonadati</taxon>
        <taxon>Pseudomonadota</taxon>
        <taxon>Alphaproteobacteria</taxon>
        <taxon>Hyphomicrobiales</taxon>
        <taxon>Methylobacteriaceae</taxon>
        <taxon>Microvirga</taxon>
    </lineage>
</organism>
<dbReference type="RefSeq" id="WP_199048062.1">
    <property type="nucleotide sequence ID" value="NZ_JAELXT010000005.1"/>
</dbReference>
<sequence length="85" mass="8615">MGVKKEEDDLVDAGSEYSFPASDPPSYMGGSAVAGPPPQKGPAREPVNRTVSDPDEVKPAEGAPQGTDPAQTGKAPKKPSGGNNP</sequence>
<dbReference type="EMBL" id="JAELXT010000005">
    <property type="protein sequence ID" value="MBJ6125318.1"/>
    <property type="molecule type" value="Genomic_DNA"/>
</dbReference>
<dbReference type="Proteomes" id="UP000620670">
    <property type="component" value="Unassembled WGS sequence"/>
</dbReference>
<keyword evidence="3" id="KW-1185">Reference proteome</keyword>
<evidence type="ECO:0000313" key="2">
    <source>
        <dbReference type="EMBL" id="MBJ6125318.1"/>
    </source>
</evidence>
<reference evidence="3" key="1">
    <citation type="submission" date="2020-12" db="EMBL/GenBank/DDBJ databases">
        <title>Hymenobacter sp.</title>
        <authorList>
            <person name="Kim M.K."/>
        </authorList>
    </citation>
    <scope>NUCLEOTIDE SEQUENCE [LARGE SCALE GENOMIC DNA]</scope>
    <source>
        <strain evidence="3">BT325</strain>
    </source>
</reference>
<protein>
    <submittedName>
        <fullName evidence="2">Uncharacterized protein</fullName>
    </submittedName>
</protein>
<evidence type="ECO:0000256" key="1">
    <source>
        <dbReference type="SAM" id="MobiDB-lite"/>
    </source>
</evidence>
<proteinExistence type="predicted"/>
<evidence type="ECO:0000313" key="3">
    <source>
        <dbReference type="Proteomes" id="UP000620670"/>
    </source>
</evidence>
<feature type="region of interest" description="Disordered" evidence="1">
    <location>
        <begin position="1"/>
        <end position="85"/>
    </location>
</feature>
<accession>A0ABS0XZ46</accession>
<gene>
    <name evidence="2" type="ORF">JAO75_07830</name>
</gene>
<name>A0ABS0XZ46_9HYPH</name>